<dbReference type="PROSITE" id="PS00012">
    <property type="entry name" value="PHOSPHOPANTETHEINE"/>
    <property type="match status" value="1"/>
</dbReference>
<evidence type="ECO:0000256" key="3">
    <source>
        <dbReference type="ARBA" id="ARBA00022553"/>
    </source>
</evidence>
<dbReference type="Gene3D" id="3.40.50.1820">
    <property type="entry name" value="alpha/beta hydrolase"/>
    <property type="match status" value="1"/>
</dbReference>
<feature type="domain" description="Carrier" evidence="4">
    <location>
        <begin position="54"/>
        <end position="128"/>
    </location>
</feature>
<dbReference type="GO" id="GO:0043041">
    <property type="term" value="P:amino acid activation for nonribosomal peptide biosynthetic process"/>
    <property type="evidence" value="ECO:0007669"/>
    <property type="project" value="TreeGrafter"/>
</dbReference>
<evidence type="ECO:0000313" key="5">
    <source>
        <dbReference type="EMBL" id="BBX12049.1"/>
    </source>
</evidence>
<dbReference type="Gene3D" id="3.30.300.30">
    <property type="match status" value="1"/>
</dbReference>
<keyword evidence="6" id="KW-1185">Reference proteome</keyword>
<evidence type="ECO:0000256" key="2">
    <source>
        <dbReference type="ARBA" id="ARBA00022450"/>
    </source>
</evidence>
<dbReference type="AlphaFoldDB" id="A0A7I7JL24"/>
<dbReference type="InterPro" id="IPR006162">
    <property type="entry name" value="Ppantetheine_attach_site"/>
</dbReference>
<dbReference type="PROSITE" id="PS50075">
    <property type="entry name" value="CARRIER"/>
    <property type="match status" value="1"/>
</dbReference>
<evidence type="ECO:0000259" key="4">
    <source>
        <dbReference type="PROSITE" id="PS50075"/>
    </source>
</evidence>
<gene>
    <name evidence="5" type="ORF">MNVM_11300</name>
</gene>
<dbReference type="InterPro" id="IPR045851">
    <property type="entry name" value="AMP-bd_C_sf"/>
</dbReference>
<sequence length="164" mass="17468">MVDSAGVRALLGQRLPGYMVPAAIVVVQHLPLTVNGKLDRDALPVPQYHGGRYRAPVTAVEILAGIYAQVLGVERVGVDDSFFDLGGDSILSMQVVARARAAGVLCRPRDVFVEQSVARLARVATVGGGVGGVADEGWGRWRRLRSWSGCVVSAVRCSGSTRLW</sequence>
<proteinExistence type="predicted"/>
<dbReference type="PANTHER" id="PTHR45527:SF1">
    <property type="entry name" value="FATTY ACID SYNTHASE"/>
    <property type="match status" value="1"/>
</dbReference>
<dbReference type="GO" id="GO:0005829">
    <property type="term" value="C:cytosol"/>
    <property type="evidence" value="ECO:0007669"/>
    <property type="project" value="TreeGrafter"/>
</dbReference>
<dbReference type="InterPro" id="IPR009081">
    <property type="entry name" value="PP-bd_ACP"/>
</dbReference>
<dbReference type="InterPro" id="IPR036736">
    <property type="entry name" value="ACP-like_sf"/>
</dbReference>
<dbReference type="EMBL" id="AP022562">
    <property type="protein sequence ID" value="BBX12049.1"/>
    <property type="molecule type" value="Genomic_DNA"/>
</dbReference>
<reference evidence="5 6" key="1">
    <citation type="journal article" date="2019" name="Emerg. Microbes Infect.">
        <title>Comprehensive subspecies identification of 175 nontuberculous mycobacteria species based on 7547 genomic profiles.</title>
        <authorList>
            <person name="Matsumoto Y."/>
            <person name="Kinjo T."/>
            <person name="Motooka D."/>
            <person name="Nabeya D."/>
            <person name="Jung N."/>
            <person name="Uechi K."/>
            <person name="Horii T."/>
            <person name="Iida T."/>
            <person name="Fujita J."/>
            <person name="Nakamura S."/>
        </authorList>
    </citation>
    <scope>NUCLEOTIDE SEQUENCE [LARGE SCALE GENOMIC DNA]</scope>
    <source>
        <strain evidence="5 6">JCM 6391</strain>
    </source>
</reference>
<dbReference type="FunFam" id="1.10.1200.10:FF:000005">
    <property type="entry name" value="Nonribosomal peptide synthetase 1"/>
    <property type="match status" value="1"/>
</dbReference>
<evidence type="ECO:0000313" key="6">
    <source>
        <dbReference type="Proteomes" id="UP000466997"/>
    </source>
</evidence>
<keyword evidence="3" id="KW-0597">Phosphoprotein</keyword>
<dbReference type="Proteomes" id="UP000466997">
    <property type="component" value="Chromosome"/>
</dbReference>
<protein>
    <recommendedName>
        <fullName evidence="4">Carrier domain-containing protein</fullName>
    </recommendedName>
</protein>
<dbReference type="GO" id="GO:0031177">
    <property type="term" value="F:phosphopantetheine binding"/>
    <property type="evidence" value="ECO:0007669"/>
    <property type="project" value="TreeGrafter"/>
</dbReference>
<organism evidence="5 6">
    <name type="scientific">Mycobacterium novum</name>
    <dbReference type="NCBI Taxonomy" id="2492438"/>
    <lineage>
        <taxon>Bacteria</taxon>
        <taxon>Bacillati</taxon>
        <taxon>Actinomycetota</taxon>
        <taxon>Actinomycetes</taxon>
        <taxon>Mycobacteriales</taxon>
        <taxon>Mycobacteriaceae</taxon>
        <taxon>Mycobacterium</taxon>
    </lineage>
</organism>
<evidence type="ECO:0000256" key="1">
    <source>
        <dbReference type="ARBA" id="ARBA00001957"/>
    </source>
</evidence>
<dbReference type="SUPFAM" id="SSF47336">
    <property type="entry name" value="ACP-like"/>
    <property type="match status" value="1"/>
</dbReference>
<dbReference type="SUPFAM" id="SSF56801">
    <property type="entry name" value="Acetyl-CoA synthetase-like"/>
    <property type="match status" value="1"/>
</dbReference>
<dbReference type="PANTHER" id="PTHR45527">
    <property type="entry name" value="NONRIBOSOMAL PEPTIDE SYNTHETASE"/>
    <property type="match status" value="1"/>
</dbReference>
<comment type="cofactor">
    <cofactor evidence="1">
        <name>pantetheine 4'-phosphate</name>
        <dbReference type="ChEBI" id="CHEBI:47942"/>
    </cofactor>
</comment>
<dbReference type="GO" id="GO:0044550">
    <property type="term" value="P:secondary metabolite biosynthetic process"/>
    <property type="evidence" value="ECO:0007669"/>
    <property type="project" value="TreeGrafter"/>
</dbReference>
<dbReference type="InterPro" id="IPR029058">
    <property type="entry name" value="AB_hydrolase_fold"/>
</dbReference>
<keyword evidence="2" id="KW-0596">Phosphopantetheine</keyword>
<accession>A0A7I7JL24</accession>
<dbReference type="KEGG" id="mnm:MNVM_11300"/>
<dbReference type="Pfam" id="PF00550">
    <property type="entry name" value="PP-binding"/>
    <property type="match status" value="1"/>
</dbReference>
<name>A0A7I7JL24_9MYCO</name>